<dbReference type="STRING" id="4829.A0A168Q2K9"/>
<dbReference type="OMA" id="VWQKPFL"/>
<dbReference type="PROSITE" id="PS00379">
    <property type="entry name" value="CDP_ALCOHOL_P_TRANSF"/>
    <property type="match status" value="1"/>
</dbReference>
<evidence type="ECO:0000256" key="4">
    <source>
        <dbReference type="ARBA" id="ARBA00023136"/>
    </source>
</evidence>
<dbReference type="InParanoid" id="A0A168Q2K9"/>
<evidence type="ECO:0000256" key="2">
    <source>
        <dbReference type="ARBA" id="ARBA00010441"/>
    </source>
</evidence>
<keyword evidence="6" id="KW-1133">Transmembrane helix</keyword>
<keyword evidence="8" id="KW-1185">Reference proteome</keyword>
<dbReference type="AlphaFoldDB" id="A0A168Q2K9"/>
<evidence type="ECO:0000256" key="3">
    <source>
        <dbReference type="ARBA" id="ARBA00022679"/>
    </source>
</evidence>
<evidence type="ECO:0000313" key="7">
    <source>
        <dbReference type="EMBL" id="SAM03402.1"/>
    </source>
</evidence>
<dbReference type="GO" id="GO:0016020">
    <property type="term" value="C:membrane"/>
    <property type="evidence" value="ECO:0007669"/>
    <property type="project" value="UniProtKB-SubCell"/>
</dbReference>
<dbReference type="OrthoDB" id="196717at2759"/>
<feature type="transmembrane region" description="Helical" evidence="6">
    <location>
        <begin position="194"/>
        <end position="216"/>
    </location>
</feature>
<sequence length="449" mass="50096">MFSQPFFILFPTLLPHECHPHNMMTAKLYGNSLDQEHLENLKFYKYAAVDKSLISNHILRHYWNAAVNLFPMWMAPNLITLLGLGFMMINVGFIAIYVPDLGTEAPSWLYFSFAAGLWLYSTFDNVDGKQARRTGTSSPLGELFDHGCDALNCTCVALLQSAALGLGHSYLSLSLVLLTIVGFYLSTAEEYFTGVLYLGIVNGPTEGILMSCLAFVWSGFYGAQSWHVPLTAISSMSWISSLLPAGTCFADLFVWGMLVFFLTTHCPFCFVSVYSACKEKSLKVTNVLVTILYPITAYCLAIYLWVSSPYSHVFENQDIVLFSLVVGILFGMMASDIIVAHLTHNVFPSFKLSLGLLWMIAILVNIPHVISATSEHILLWCLLISLVVLYLVWATCIIRAFCKFLGINCLTIRRQPQSIPQTTEDHAESDTLLHHQEGGQVSTSYSTFQ</sequence>
<dbReference type="PANTHER" id="PTHR10414:SF77">
    <property type="entry name" value="CDP-ALCOHOL PHOSPHATIDYLTRANSFERASE FAMILY PROTEIN"/>
    <property type="match status" value="1"/>
</dbReference>
<accession>A0A168Q2K9</accession>
<name>A0A168Q2K9_ABSGL</name>
<comment type="subcellular location">
    <subcellularLocation>
        <location evidence="1">Membrane</location>
    </subcellularLocation>
</comment>
<dbReference type="InterPro" id="IPR043130">
    <property type="entry name" value="CDP-OH_PTrfase_TM_dom"/>
</dbReference>
<dbReference type="PIRSF" id="PIRSF015665">
    <property type="entry name" value="CHOPT"/>
    <property type="match status" value="1"/>
</dbReference>
<feature type="transmembrane region" description="Helical" evidence="6">
    <location>
        <begin position="287"/>
        <end position="307"/>
    </location>
</feature>
<dbReference type="PANTHER" id="PTHR10414">
    <property type="entry name" value="ETHANOLAMINEPHOSPHOTRANSFERASE"/>
    <property type="match status" value="1"/>
</dbReference>
<feature type="transmembrane region" description="Helical" evidence="6">
    <location>
        <begin position="377"/>
        <end position="398"/>
    </location>
</feature>
<reference evidence="7" key="1">
    <citation type="submission" date="2016-04" db="EMBL/GenBank/DDBJ databases">
        <authorList>
            <person name="Evans L.H."/>
            <person name="Alamgir A."/>
            <person name="Owens N."/>
            <person name="Weber N.D."/>
            <person name="Virtaneva K."/>
            <person name="Barbian K."/>
            <person name="Babar A."/>
            <person name="Rosenke K."/>
        </authorList>
    </citation>
    <scope>NUCLEOTIDE SEQUENCE [LARGE SCALE GENOMIC DNA]</scope>
    <source>
        <strain evidence="7">CBS 101.48</strain>
    </source>
</reference>
<dbReference type="GO" id="GO:0016780">
    <property type="term" value="F:phosphotransferase activity, for other substituted phosphate groups"/>
    <property type="evidence" value="ECO:0007669"/>
    <property type="project" value="InterPro"/>
</dbReference>
<feature type="transmembrane region" description="Helical" evidence="6">
    <location>
        <begin position="170"/>
        <end position="188"/>
    </location>
</feature>
<keyword evidence="3 5" id="KW-0808">Transferase</keyword>
<dbReference type="GO" id="GO:0008654">
    <property type="term" value="P:phospholipid biosynthetic process"/>
    <property type="evidence" value="ECO:0007669"/>
    <property type="project" value="InterPro"/>
</dbReference>
<feature type="transmembrane region" description="Helical" evidence="6">
    <location>
        <begin position="352"/>
        <end position="371"/>
    </location>
</feature>
<protein>
    <submittedName>
        <fullName evidence="7">Uncharacterized protein</fullName>
    </submittedName>
</protein>
<feature type="transmembrane region" description="Helical" evidence="6">
    <location>
        <begin position="105"/>
        <end position="123"/>
    </location>
</feature>
<comment type="similarity">
    <text evidence="2 5">Belongs to the CDP-alcohol phosphatidyltransferase class-I family.</text>
</comment>
<dbReference type="InterPro" id="IPR000462">
    <property type="entry name" value="CDP-OH_P_trans"/>
</dbReference>
<keyword evidence="4 6" id="KW-0472">Membrane</keyword>
<feature type="transmembrane region" description="Helical" evidence="6">
    <location>
        <begin position="319"/>
        <end position="340"/>
    </location>
</feature>
<dbReference type="Pfam" id="PF01066">
    <property type="entry name" value="CDP-OH_P_transf"/>
    <property type="match status" value="1"/>
</dbReference>
<evidence type="ECO:0000256" key="6">
    <source>
        <dbReference type="SAM" id="Phobius"/>
    </source>
</evidence>
<feature type="transmembrane region" description="Helical" evidence="6">
    <location>
        <begin position="78"/>
        <end position="99"/>
    </location>
</feature>
<evidence type="ECO:0000256" key="1">
    <source>
        <dbReference type="ARBA" id="ARBA00004370"/>
    </source>
</evidence>
<evidence type="ECO:0000256" key="5">
    <source>
        <dbReference type="RuleBase" id="RU003750"/>
    </source>
</evidence>
<dbReference type="InterPro" id="IPR014472">
    <property type="entry name" value="CHOPT"/>
</dbReference>
<proteinExistence type="inferred from homology"/>
<organism evidence="7">
    <name type="scientific">Absidia glauca</name>
    <name type="common">Pin mould</name>
    <dbReference type="NCBI Taxonomy" id="4829"/>
    <lineage>
        <taxon>Eukaryota</taxon>
        <taxon>Fungi</taxon>
        <taxon>Fungi incertae sedis</taxon>
        <taxon>Mucoromycota</taxon>
        <taxon>Mucoromycotina</taxon>
        <taxon>Mucoromycetes</taxon>
        <taxon>Mucorales</taxon>
        <taxon>Cunninghamellaceae</taxon>
        <taxon>Absidia</taxon>
    </lineage>
</organism>
<gene>
    <name evidence="7" type="primary">ABSGL_09222.1 scaffold 10691</name>
</gene>
<dbReference type="Gene3D" id="1.20.120.1760">
    <property type="match status" value="1"/>
</dbReference>
<dbReference type="Proteomes" id="UP000078561">
    <property type="component" value="Unassembled WGS sequence"/>
</dbReference>
<evidence type="ECO:0000313" key="8">
    <source>
        <dbReference type="Proteomes" id="UP000078561"/>
    </source>
</evidence>
<dbReference type="InterPro" id="IPR048254">
    <property type="entry name" value="CDP_ALCOHOL_P_TRANSF_CS"/>
</dbReference>
<keyword evidence="6" id="KW-0812">Transmembrane</keyword>
<dbReference type="EMBL" id="LT554082">
    <property type="protein sequence ID" value="SAM03402.1"/>
    <property type="molecule type" value="Genomic_DNA"/>
</dbReference>
<feature type="transmembrane region" description="Helical" evidence="6">
    <location>
        <begin position="252"/>
        <end position="275"/>
    </location>
</feature>